<protein>
    <submittedName>
        <fullName evidence="1">Uncharacterized protein</fullName>
    </submittedName>
</protein>
<organism evidence="1">
    <name type="scientific">bioreactor metagenome</name>
    <dbReference type="NCBI Taxonomy" id="1076179"/>
    <lineage>
        <taxon>unclassified sequences</taxon>
        <taxon>metagenomes</taxon>
        <taxon>ecological metagenomes</taxon>
    </lineage>
</organism>
<evidence type="ECO:0000313" key="1">
    <source>
        <dbReference type="EMBL" id="MPM94946.1"/>
    </source>
</evidence>
<sequence length="177" mass="19526">MVELANGKSDLVFCVPIPFFNFVTAIRSVAFVFLVNINTGGFDISLVNTQSFYLFDNTVHLFGDLTHSALFAAFNGIDTGINDGNLIIYLALGSAHDRNRRGCFHFVGTPRWTEWAQAEDSQQHENAAENQKYIGGGGGKFLHAAIVADSGDNSKLKHYFSRSLAYLALIQAAWSWN</sequence>
<accession>A0A645E042</accession>
<dbReference type="EMBL" id="VSSQ01041496">
    <property type="protein sequence ID" value="MPM94946.1"/>
    <property type="molecule type" value="Genomic_DNA"/>
</dbReference>
<name>A0A645E042_9ZZZZ</name>
<proteinExistence type="predicted"/>
<gene>
    <name evidence="1" type="ORF">SDC9_142095</name>
</gene>
<reference evidence="1" key="1">
    <citation type="submission" date="2019-08" db="EMBL/GenBank/DDBJ databases">
        <authorList>
            <person name="Kucharzyk K."/>
            <person name="Murdoch R.W."/>
            <person name="Higgins S."/>
            <person name="Loffler F."/>
        </authorList>
    </citation>
    <scope>NUCLEOTIDE SEQUENCE</scope>
</reference>
<dbReference type="AlphaFoldDB" id="A0A645E042"/>
<comment type="caution">
    <text evidence="1">The sequence shown here is derived from an EMBL/GenBank/DDBJ whole genome shotgun (WGS) entry which is preliminary data.</text>
</comment>